<organism evidence="1">
    <name type="scientific">Ixodes ricinus</name>
    <name type="common">Common tick</name>
    <name type="synonym">Acarus ricinus</name>
    <dbReference type="NCBI Taxonomy" id="34613"/>
    <lineage>
        <taxon>Eukaryota</taxon>
        <taxon>Metazoa</taxon>
        <taxon>Ecdysozoa</taxon>
        <taxon>Arthropoda</taxon>
        <taxon>Chelicerata</taxon>
        <taxon>Arachnida</taxon>
        <taxon>Acari</taxon>
        <taxon>Parasitiformes</taxon>
        <taxon>Ixodida</taxon>
        <taxon>Ixodoidea</taxon>
        <taxon>Ixodidae</taxon>
        <taxon>Ixodinae</taxon>
        <taxon>Ixodes</taxon>
    </lineage>
</organism>
<dbReference type="AlphaFoldDB" id="A0A6B0UB04"/>
<sequence length="85" mass="9968">MCFSVCFYPPKCIPASVLPNTFLFFKCISDVYHNVFINVFQYHNFAVFAMCPSICISKYFREYFCLTLTENKVKQSCYSTACKHK</sequence>
<dbReference type="EMBL" id="GIFC01003263">
    <property type="protein sequence ID" value="MXU85346.1"/>
    <property type="molecule type" value="Transcribed_RNA"/>
</dbReference>
<reference evidence="1" key="1">
    <citation type="submission" date="2019-12" db="EMBL/GenBank/DDBJ databases">
        <title>An insight into the sialome of adult female Ixodes ricinus ticks feeding for 6 days.</title>
        <authorList>
            <person name="Perner J."/>
            <person name="Ribeiro J.M.C."/>
        </authorList>
    </citation>
    <scope>NUCLEOTIDE SEQUENCE</scope>
    <source>
        <strain evidence="1">Semi-engorged</strain>
        <tissue evidence="1">Salivary glands</tissue>
    </source>
</reference>
<accession>A0A6B0UB04</accession>
<proteinExistence type="predicted"/>
<name>A0A6B0UB04_IXORI</name>
<evidence type="ECO:0000313" key="1">
    <source>
        <dbReference type="EMBL" id="MXU85346.1"/>
    </source>
</evidence>
<protein>
    <submittedName>
        <fullName evidence="1">Uncharacterized protein</fullName>
    </submittedName>
</protein>